<dbReference type="InterPro" id="IPR004367">
    <property type="entry name" value="Cyclin_C-dom"/>
</dbReference>
<gene>
    <name evidence="2" type="ORF">HPB48_021694</name>
</gene>
<accession>A0A9J6FUX3</accession>
<dbReference type="VEuPathDB" id="VectorBase:HLOH_055686"/>
<dbReference type="Pfam" id="PF02984">
    <property type="entry name" value="Cyclin_C"/>
    <property type="match status" value="1"/>
</dbReference>
<dbReference type="InterPro" id="IPR036915">
    <property type="entry name" value="Cyclin-like_sf"/>
</dbReference>
<keyword evidence="3" id="KW-1185">Reference proteome</keyword>
<protein>
    <recommendedName>
        <fullName evidence="1">Cyclin C-terminal domain-containing protein</fullName>
    </recommendedName>
</protein>
<dbReference type="SUPFAM" id="SSF47954">
    <property type="entry name" value="Cyclin-like"/>
    <property type="match status" value="1"/>
</dbReference>
<evidence type="ECO:0000313" key="2">
    <source>
        <dbReference type="EMBL" id="KAH9366104.1"/>
    </source>
</evidence>
<feature type="domain" description="Cyclin C-terminal" evidence="1">
    <location>
        <begin position="9"/>
        <end position="53"/>
    </location>
</feature>
<dbReference type="Proteomes" id="UP000821853">
    <property type="component" value="Chromosome 2"/>
</dbReference>
<organism evidence="2 3">
    <name type="scientific">Haemaphysalis longicornis</name>
    <name type="common">Bush tick</name>
    <dbReference type="NCBI Taxonomy" id="44386"/>
    <lineage>
        <taxon>Eukaryota</taxon>
        <taxon>Metazoa</taxon>
        <taxon>Ecdysozoa</taxon>
        <taxon>Arthropoda</taxon>
        <taxon>Chelicerata</taxon>
        <taxon>Arachnida</taxon>
        <taxon>Acari</taxon>
        <taxon>Parasitiformes</taxon>
        <taxon>Ixodida</taxon>
        <taxon>Ixodoidea</taxon>
        <taxon>Ixodidae</taxon>
        <taxon>Haemaphysalinae</taxon>
        <taxon>Haemaphysalis</taxon>
    </lineage>
</organism>
<reference evidence="2 3" key="1">
    <citation type="journal article" date="2020" name="Cell">
        <title>Large-Scale Comparative Analyses of Tick Genomes Elucidate Their Genetic Diversity and Vector Capacities.</title>
        <authorList>
            <consortium name="Tick Genome and Microbiome Consortium (TIGMIC)"/>
            <person name="Jia N."/>
            <person name="Wang J."/>
            <person name="Shi W."/>
            <person name="Du L."/>
            <person name="Sun Y."/>
            <person name="Zhan W."/>
            <person name="Jiang J.F."/>
            <person name="Wang Q."/>
            <person name="Zhang B."/>
            <person name="Ji P."/>
            <person name="Bell-Sakyi L."/>
            <person name="Cui X.M."/>
            <person name="Yuan T.T."/>
            <person name="Jiang B.G."/>
            <person name="Yang W.F."/>
            <person name="Lam T.T."/>
            <person name="Chang Q.C."/>
            <person name="Ding S.J."/>
            <person name="Wang X.J."/>
            <person name="Zhu J.G."/>
            <person name="Ruan X.D."/>
            <person name="Zhao L."/>
            <person name="Wei J.T."/>
            <person name="Ye R.Z."/>
            <person name="Que T.C."/>
            <person name="Du C.H."/>
            <person name="Zhou Y.H."/>
            <person name="Cheng J.X."/>
            <person name="Dai P.F."/>
            <person name="Guo W.B."/>
            <person name="Han X.H."/>
            <person name="Huang E.J."/>
            <person name="Li L.F."/>
            <person name="Wei W."/>
            <person name="Gao Y.C."/>
            <person name="Liu J.Z."/>
            <person name="Shao H.Z."/>
            <person name="Wang X."/>
            <person name="Wang C.C."/>
            <person name="Yang T.C."/>
            <person name="Huo Q.B."/>
            <person name="Li W."/>
            <person name="Chen H.Y."/>
            <person name="Chen S.E."/>
            <person name="Zhou L.G."/>
            <person name="Ni X.B."/>
            <person name="Tian J.H."/>
            <person name="Sheng Y."/>
            <person name="Liu T."/>
            <person name="Pan Y.S."/>
            <person name="Xia L.Y."/>
            <person name="Li J."/>
            <person name="Zhao F."/>
            <person name="Cao W.C."/>
        </authorList>
    </citation>
    <scope>NUCLEOTIDE SEQUENCE [LARGE SCALE GENOMIC DNA]</scope>
    <source>
        <strain evidence="2">HaeL-2018</strain>
    </source>
</reference>
<proteinExistence type="predicted"/>
<name>A0A9J6FUX3_HAELO</name>
<evidence type="ECO:0000259" key="1">
    <source>
        <dbReference type="Pfam" id="PF02984"/>
    </source>
</evidence>
<comment type="caution">
    <text evidence="2">The sequence shown here is derived from an EMBL/GenBank/DDBJ whole genome shotgun (WGS) entry which is preliminary data.</text>
</comment>
<sequence length="119" mass="13372">MEVSKAPAGLRLLAQYFCELALLDDDPYLQFPPSVIVGAAVCLVHPTFGRQPWGVPDTRLPISRRASPAFTQALVRAQPLAKRRQKQVQNCKLPLRRQSQIPPLAFPAEELPMVQDYHE</sequence>
<dbReference type="EMBL" id="JABSTR010000004">
    <property type="protein sequence ID" value="KAH9366104.1"/>
    <property type="molecule type" value="Genomic_DNA"/>
</dbReference>
<evidence type="ECO:0000313" key="3">
    <source>
        <dbReference type="Proteomes" id="UP000821853"/>
    </source>
</evidence>
<dbReference type="AlphaFoldDB" id="A0A9J6FUX3"/>
<dbReference type="Gene3D" id="1.10.472.10">
    <property type="entry name" value="Cyclin-like"/>
    <property type="match status" value="1"/>
</dbReference>